<dbReference type="Gene3D" id="2.40.50.100">
    <property type="match status" value="1"/>
</dbReference>
<feature type="compositionally biased region" description="Polar residues" evidence="3">
    <location>
        <begin position="385"/>
        <end position="395"/>
    </location>
</feature>
<name>A0ABY1IEW6_9HYPH</name>
<keyword evidence="4" id="KW-0472">Membrane</keyword>
<dbReference type="PANTHER" id="PTHR30158">
    <property type="entry name" value="ACRA/E-RELATED COMPONENT OF DRUG EFFLUX TRANSPORTER"/>
    <property type="match status" value="1"/>
</dbReference>
<evidence type="ECO:0000313" key="9">
    <source>
        <dbReference type="EMBL" id="SHJ07099.1"/>
    </source>
</evidence>
<protein>
    <submittedName>
        <fullName evidence="9">Membrane fusion protein, multidrug efflux system</fullName>
    </submittedName>
</protein>
<dbReference type="Proteomes" id="UP000184290">
    <property type="component" value="Unassembled WGS sequence"/>
</dbReference>
<gene>
    <name evidence="9" type="ORF">SAMN02745911_1582</name>
</gene>
<evidence type="ECO:0000259" key="6">
    <source>
        <dbReference type="Pfam" id="PF25917"/>
    </source>
</evidence>
<accession>A0ABY1IEW6</accession>
<dbReference type="NCBIfam" id="TIGR01730">
    <property type="entry name" value="RND_mfp"/>
    <property type="match status" value="1"/>
</dbReference>
<dbReference type="Pfam" id="PF25917">
    <property type="entry name" value="BSH_RND"/>
    <property type="match status" value="1"/>
</dbReference>
<feature type="region of interest" description="Disordered" evidence="3">
    <location>
        <begin position="380"/>
        <end position="406"/>
    </location>
</feature>
<keyword evidence="4" id="KW-0812">Transmembrane</keyword>
<feature type="domain" description="Multidrug resistance protein MdtA-like barrel-sandwich hybrid" evidence="6">
    <location>
        <begin position="77"/>
        <end position="214"/>
    </location>
</feature>
<evidence type="ECO:0000259" key="8">
    <source>
        <dbReference type="Pfam" id="PF25967"/>
    </source>
</evidence>
<feature type="domain" description="Multidrug resistance protein MdtA-like alpha-helical hairpin" evidence="5">
    <location>
        <begin position="119"/>
        <end position="186"/>
    </location>
</feature>
<keyword evidence="10" id="KW-1185">Reference proteome</keyword>
<keyword evidence="4" id="KW-1133">Transmembrane helix</keyword>
<sequence>MSSIQRIVNWVVGIFATLATVAFFVVLLGIGFVGRNAGAETLPSEQPAAVPASVARVERRPVELWTRFSGRLEAVERVDIRSRVAGAVEAAHFREGSLVEKGAPLLTIDPAPYQAAVSRAESELEAAKARLAYARGELQRGTQLQGNRTIAVSEYERRVQASLEAQAQLAAAEAMLRSARLDLAYTDIRAPVSGRIGRLEVTAGNLVSAGAGSPVLARMVSVDPIYASFDADEGTVDGLLAATQGLDRVPVEMDLANGTMVRGHIQLIDPSVDPENGTVGIRVAFSNKSGALLPGQFARIRLGEANAAPAILVAERAVGTDQDRRYVLVVGPDDTVEYRNVTLGRASGDMRVVESGLAEDERIVVNGLQRLRPGARVEPRMVSMETGQPLSTRTAQAEPATEHQQP</sequence>
<dbReference type="Gene3D" id="2.40.420.20">
    <property type="match status" value="1"/>
</dbReference>
<comment type="similarity">
    <text evidence="2">Belongs to the membrane fusion protein (MFP) (TC 8.A.1) family.</text>
</comment>
<reference evidence="9 10" key="1">
    <citation type="submission" date="2016-11" db="EMBL/GenBank/DDBJ databases">
        <authorList>
            <person name="Varghese N."/>
            <person name="Submissions S."/>
        </authorList>
    </citation>
    <scope>NUCLEOTIDE SEQUENCE [LARGE SCALE GENOMIC DNA]</scope>
    <source>
        <strain evidence="9 10">DSM 21988</strain>
    </source>
</reference>
<evidence type="ECO:0000256" key="2">
    <source>
        <dbReference type="ARBA" id="ARBA00009477"/>
    </source>
</evidence>
<dbReference type="InterPro" id="IPR058624">
    <property type="entry name" value="MdtA-like_HH"/>
</dbReference>
<evidence type="ECO:0000259" key="7">
    <source>
        <dbReference type="Pfam" id="PF25944"/>
    </source>
</evidence>
<dbReference type="Pfam" id="PF25967">
    <property type="entry name" value="RND-MFP_C"/>
    <property type="match status" value="1"/>
</dbReference>
<evidence type="ECO:0000313" key="10">
    <source>
        <dbReference type="Proteomes" id="UP000184290"/>
    </source>
</evidence>
<dbReference type="PANTHER" id="PTHR30158:SF10">
    <property type="entry name" value="CATION EFFLUX PUMP"/>
    <property type="match status" value="1"/>
</dbReference>
<dbReference type="InterPro" id="IPR058625">
    <property type="entry name" value="MdtA-like_BSH"/>
</dbReference>
<comment type="subcellular location">
    <subcellularLocation>
        <location evidence="1">Cell envelope</location>
    </subcellularLocation>
</comment>
<feature type="domain" description="Multidrug resistance protein MdtA-like C-terminal permuted SH3" evidence="8">
    <location>
        <begin position="310"/>
        <end position="370"/>
    </location>
</feature>
<dbReference type="Pfam" id="PF25944">
    <property type="entry name" value="Beta-barrel_RND"/>
    <property type="match status" value="1"/>
</dbReference>
<dbReference type="InterPro" id="IPR058626">
    <property type="entry name" value="MdtA-like_b-barrel"/>
</dbReference>
<dbReference type="EMBL" id="FQZC01000002">
    <property type="protein sequence ID" value="SHJ07099.1"/>
    <property type="molecule type" value="Genomic_DNA"/>
</dbReference>
<dbReference type="Pfam" id="PF25876">
    <property type="entry name" value="HH_MFP_RND"/>
    <property type="match status" value="1"/>
</dbReference>
<dbReference type="Gene3D" id="2.40.30.170">
    <property type="match status" value="1"/>
</dbReference>
<dbReference type="InterPro" id="IPR058627">
    <property type="entry name" value="MdtA-like_C"/>
</dbReference>
<feature type="transmembrane region" description="Helical" evidence="4">
    <location>
        <begin position="7"/>
        <end position="33"/>
    </location>
</feature>
<dbReference type="RefSeq" id="WP_073469140.1">
    <property type="nucleotide sequence ID" value="NZ_FQZC01000002.1"/>
</dbReference>
<organism evidence="9 10">
    <name type="scientific">Aureimonas altamirensis DSM 21988</name>
    <dbReference type="NCBI Taxonomy" id="1121026"/>
    <lineage>
        <taxon>Bacteria</taxon>
        <taxon>Pseudomonadati</taxon>
        <taxon>Pseudomonadota</taxon>
        <taxon>Alphaproteobacteria</taxon>
        <taxon>Hyphomicrobiales</taxon>
        <taxon>Aurantimonadaceae</taxon>
        <taxon>Aureimonas</taxon>
    </lineage>
</organism>
<dbReference type="InterPro" id="IPR006143">
    <property type="entry name" value="RND_pump_MFP"/>
</dbReference>
<evidence type="ECO:0000256" key="3">
    <source>
        <dbReference type="SAM" id="MobiDB-lite"/>
    </source>
</evidence>
<dbReference type="Gene3D" id="1.10.287.470">
    <property type="entry name" value="Helix hairpin bin"/>
    <property type="match status" value="1"/>
</dbReference>
<feature type="domain" description="Multidrug resistance protein MdtA-like beta-barrel" evidence="7">
    <location>
        <begin position="225"/>
        <end position="304"/>
    </location>
</feature>
<proteinExistence type="inferred from homology"/>
<evidence type="ECO:0000256" key="1">
    <source>
        <dbReference type="ARBA" id="ARBA00004196"/>
    </source>
</evidence>
<dbReference type="SUPFAM" id="SSF111369">
    <property type="entry name" value="HlyD-like secretion proteins"/>
    <property type="match status" value="1"/>
</dbReference>
<evidence type="ECO:0000256" key="4">
    <source>
        <dbReference type="SAM" id="Phobius"/>
    </source>
</evidence>
<evidence type="ECO:0000259" key="5">
    <source>
        <dbReference type="Pfam" id="PF25876"/>
    </source>
</evidence>
<comment type="caution">
    <text evidence="9">The sequence shown here is derived from an EMBL/GenBank/DDBJ whole genome shotgun (WGS) entry which is preliminary data.</text>
</comment>